<protein>
    <recommendedName>
        <fullName evidence="4">Spermidine synthase</fullName>
    </recommendedName>
</protein>
<evidence type="ECO:0008006" key="4">
    <source>
        <dbReference type="Google" id="ProtNLM"/>
    </source>
</evidence>
<organism evidence="2 3">
    <name type="scientific">Nocardioides cremeus</name>
    <dbReference type="NCBI Taxonomy" id="3058044"/>
    <lineage>
        <taxon>Bacteria</taxon>
        <taxon>Bacillati</taxon>
        <taxon>Actinomycetota</taxon>
        <taxon>Actinomycetes</taxon>
        <taxon>Propionibacteriales</taxon>
        <taxon>Nocardioidaceae</taxon>
        <taxon>Nocardioides</taxon>
    </lineage>
</organism>
<evidence type="ECO:0000313" key="2">
    <source>
        <dbReference type="EMBL" id="MDO3395995.1"/>
    </source>
</evidence>
<evidence type="ECO:0000313" key="3">
    <source>
        <dbReference type="Proteomes" id="UP001168363"/>
    </source>
</evidence>
<keyword evidence="1" id="KW-0620">Polyamine biosynthesis</keyword>
<dbReference type="EMBL" id="JAULSC010000007">
    <property type="protein sequence ID" value="MDO3395995.1"/>
    <property type="molecule type" value="Genomic_DNA"/>
</dbReference>
<dbReference type="Pfam" id="PF01564">
    <property type="entry name" value="Spermine_synth"/>
    <property type="match status" value="1"/>
</dbReference>
<gene>
    <name evidence="2" type="ORF">QWJ41_09720</name>
</gene>
<dbReference type="Gene3D" id="3.40.50.150">
    <property type="entry name" value="Vaccinia Virus protein VP39"/>
    <property type="match status" value="1"/>
</dbReference>
<keyword evidence="3" id="KW-1185">Reference proteome</keyword>
<proteinExistence type="predicted"/>
<dbReference type="InterPro" id="IPR029063">
    <property type="entry name" value="SAM-dependent_MTases_sf"/>
</dbReference>
<sequence length="232" mass="25260">MDHVEIARAETERGELVLSERRDENAPAALELRVNGVFVMDTVEVATERALASAALAVVDEPRAVVVGGLGLGYTMHEVLADSRVEKCAVVEIEESLVGWMRDGTVPHGPALLADERVTVVAADIAVAMAEARPETYDLVLLDVDNGPGYLVHEGNARLYERAFLRTVRAALRPGGALVVWSAAEAPELESALGSVFDEVDVRRHDVRLQDRDEQYLLYVARPTQDPAQDPV</sequence>
<dbReference type="Proteomes" id="UP001168363">
    <property type="component" value="Unassembled WGS sequence"/>
</dbReference>
<name>A0ABT8TPW5_9ACTN</name>
<dbReference type="PANTHER" id="PTHR43317">
    <property type="entry name" value="THERMOSPERMINE SYNTHASE ACAULIS5"/>
    <property type="match status" value="1"/>
</dbReference>
<comment type="caution">
    <text evidence="2">The sequence shown here is derived from an EMBL/GenBank/DDBJ whole genome shotgun (WGS) entry which is preliminary data.</text>
</comment>
<evidence type="ECO:0000256" key="1">
    <source>
        <dbReference type="ARBA" id="ARBA00023115"/>
    </source>
</evidence>
<dbReference type="PANTHER" id="PTHR43317:SF3">
    <property type="entry name" value="BLR2883 PROTEIN"/>
    <property type="match status" value="1"/>
</dbReference>
<dbReference type="RefSeq" id="WP_302707699.1">
    <property type="nucleotide sequence ID" value="NZ_JAULSC010000007.1"/>
</dbReference>
<reference evidence="2" key="1">
    <citation type="submission" date="2023-06" db="EMBL/GenBank/DDBJ databases">
        <title>Genome sequence of Nocardioides sp. SOB44.</title>
        <authorList>
            <person name="Zhang G."/>
        </authorList>
    </citation>
    <scope>NUCLEOTIDE SEQUENCE</scope>
    <source>
        <strain evidence="2">SOB44</strain>
    </source>
</reference>
<accession>A0ABT8TPW5</accession>
<dbReference type="SUPFAM" id="SSF53335">
    <property type="entry name" value="S-adenosyl-L-methionine-dependent methyltransferases"/>
    <property type="match status" value="1"/>
</dbReference>